<proteinExistence type="predicted"/>
<gene>
    <name evidence="2" type="ORF">Tci_604351</name>
</gene>
<evidence type="ECO:0000259" key="1">
    <source>
        <dbReference type="PROSITE" id="PS50994"/>
    </source>
</evidence>
<dbReference type="InterPro" id="IPR039537">
    <property type="entry name" value="Retrotran_Ty1/copia-like"/>
</dbReference>
<dbReference type="InterPro" id="IPR036875">
    <property type="entry name" value="Znf_CCHC_sf"/>
</dbReference>
<dbReference type="EMBL" id="BKCJ010404586">
    <property type="protein sequence ID" value="GFA32379.1"/>
    <property type="molecule type" value="Genomic_DNA"/>
</dbReference>
<sequence length="313" mass="36144">LTMRAIRFLKKTRRKLTINGNETIGFDKSNVECYNCYKWGHFAKEYRALRNQDNKNKESSRRSVPMETSTALVLCDGLGGYDCSDQAEEGCNYELMAFLSSSFDSKVSDNEEEEVSQPKVEKKTVRPSIAKIEFVKPKQQEKTARKTIKQVKQHRQNTYSPRGNKINWNNVMSQKPRNNFEMFNKDQGVIDSGCSRNMTGNMSYLTEYEEIDGGYVAFGWNPKGGKIIRKGQKVKVLRYDNGTEFKNREMNQFCDMKGTLRKFSVARTPQQNRVAEKRNMTLIRAVRTMLADSKLPTTFWTEAVNIACYVQNK</sequence>
<dbReference type="InterPro" id="IPR001584">
    <property type="entry name" value="Integrase_cat-core"/>
</dbReference>
<dbReference type="SUPFAM" id="SSF57756">
    <property type="entry name" value="Retrovirus zinc finger-like domains"/>
    <property type="match status" value="1"/>
</dbReference>
<comment type="caution">
    <text evidence="2">The sequence shown here is derived from an EMBL/GenBank/DDBJ whole genome shotgun (WGS) entry which is preliminary data.</text>
</comment>
<feature type="non-terminal residue" evidence="2">
    <location>
        <position position="1"/>
    </location>
</feature>
<dbReference type="PROSITE" id="PS50994">
    <property type="entry name" value="INTEGRASE"/>
    <property type="match status" value="1"/>
</dbReference>
<dbReference type="InterPro" id="IPR036397">
    <property type="entry name" value="RNaseH_sf"/>
</dbReference>
<dbReference type="PANTHER" id="PTHR42648">
    <property type="entry name" value="TRANSPOSASE, PUTATIVE-RELATED"/>
    <property type="match status" value="1"/>
</dbReference>
<dbReference type="Gene3D" id="3.30.420.10">
    <property type="entry name" value="Ribonuclease H-like superfamily/Ribonuclease H"/>
    <property type="match status" value="1"/>
</dbReference>
<dbReference type="AlphaFoldDB" id="A0A699JFR2"/>
<dbReference type="InterPro" id="IPR012337">
    <property type="entry name" value="RNaseH-like_sf"/>
</dbReference>
<dbReference type="GO" id="GO:0003676">
    <property type="term" value="F:nucleic acid binding"/>
    <property type="evidence" value="ECO:0007669"/>
    <property type="project" value="InterPro"/>
</dbReference>
<dbReference type="GO" id="GO:0008270">
    <property type="term" value="F:zinc ion binding"/>
    <property type="evidence" value="ECO:0007669"/>
    <property type="project" value="InterPro"/>
</dbReference>
<name>A0A699JFR2_TANCI</name>
<dbReference type="SUPFAM" id="SSF53098">
    <property type="entry name" value="Ribonuclease H-like"/>
    <property type="match status" value="1"/>
</dbReference>
<protein>
    <submittedName>
        <fullName evidence="2">Putative ribonuclease H-like domain-containing protein</fullName>
    </submittedName>
</protein>
<evidence type="ECO:0000313" key="2">
    <source>
        <dbReference type="EMBL" id="GFA32379.1"/>
    </source>
</evidence>
<reference evidence="2" key="1">
    <citation type="journal article" date="2019" name="Sci. Rep.">
        <title>Draft genome of Tanacetum cinerariifolium, the natural source of mosquito coil.</title>
        <authorList>
            <person name="Yamashiro T."/>
            <person name="Shiraishi A."/>
            <person name="Satake H."/>
            <person name="Nakayama K."/>
        </authorList>
    </citation>
    <scope>NUCLEOTIDE SEQUENCE</scope>
</reference>
<accession>A0A699JFR2</accession>
<feature type="non-terminal residue" evidence="2">
    <location>
        <position position="313"/>
    </location>
</feature>
<dbReference type="GO" id="GO:0015074">
    <property type="term" value="P:DNA integration"/>
    <property type="evidence" value="ECO:0007669"/>
    <property type="project" value="InterPro"/>
</dbReference>
<dbReference type="PANTHER" id="PTHR42648:SF32">
    <property type="entry name" value="RIBONUCLEASE H-LIKE DOMAIN, GAG-PRE-INTEGRASE DOMAIN PROTEIN-RELATED"/>
    <property type="match status" value="1"/>
</dbReference>
<feature type="domain" description="Integrase catalytic" evidence="1">
    <location>
        <begin position="235"/>
        <end position="313"/>
    </location>
</feature>
<organism evidence="2">
    <name type="scientific">Tanacetum cinerariifolium</name>
    <name type="common">Dalmatian daisy</name>
    <name type="synonym">Chrysanthemum cinerariifolium</name>
    <dbReference type="NCBI Taxonomy" id="118510"/>
    <lineage>
        <taxon>Eukaryota</taxon>
        <taxon>Viridiplantae</taxon>
        <taxon>Streptophyta</taxon>
        <taxon>Embryophyta</taxon>
        <taxon>Tracheophyta</taxon>
        <taxon>Spermatophyta</taxon>
        <taxon>Magnoliopsida</taxon>
        <taxon>eudicotyledons</taxon>
        <taxon>Gunneridae</taxon>
        <taxon>Pentapetalae</taxon>
        <taxon>asterids</taxon>
        <taxon>campanulids</taxon>
        <taxon>Asterales</taxon>
        <taxon>Asteraceae</taxon>
        <taxon>Asteroideae</taxon>
        <taxon>Anthemideae</taxon>
        <taxon>Anthemidinae</taxon>
        <taxon>Tanacetum</taxon>
    </lineage>
</organism>